<dbReference type="Proteomes" id="UP001209276">
    <property type="component" value="Unassembled WGS sequence"/>
</dbReference>
<dbReference type="EMBL" id="CP041405">
    <property type="protein sequence ID" value="QDM42809.1"/>
    <property type="molecule type" value="Genomic_DNA"/>
</dbReference>
<dbReference type="InterPro" id="IPR007214">
    <property type="entry name" value="YbaK/aa-tRNA-synth-assoc-dom"/>
</dbReference>
<protein>
    <recommendedName>
        <fullName evidence="1">YbaK/aminoacyl-tRNA synthetase-associated domain-containing protein</fullName>
    </recommendedName>
</protein>
<evidence type="ECO:0000313" key="5">
    <source>
        <dbReference type="Proteomes" id="UP001209276"/>
    </source>
</evidence>
<dbReference type="AlphaFoldDB" id="A0AAP9DRF4"/>
<proteinExistence type="predicted"/>
<dbReference type="RefSeq" id="WP_087441747.1">
    <property type="nucleotide sequence ID" value="NZ_CABMNB010000022.1"/>
</dbReference>
<feature type="domain" description="YbaK/aminoacyl-tRNA synthetase-associated" evidence="1">
    <location>
        <begin position="23"/>
        <end position="139"/>
    </location>
</feature>
<dbReference type="PANTHER" id="PTHR30411">
    <property type="entry name" value="CYTOPLASMIC PROTEIN"/>
    <property type="match status" value="1"/>
</dbReference>
<dbReference type="GeneID" id="76995202"/>
<dbReference type="Gene3D" id="3.90.960.10">
    <property type="entry name" value="YbaK/aminoacyl-tRNA synthetase-associated domain"/>
    <property type="match status" value="1"/>
</dbReference>
<dbReference type="Pfam" id="PF04073">
    <property type="entry name" value="tRNA_edit"/>
    <property type="match status" value="1"/>
</dbReference>
<evidence type="ECO:0000259" key="1">
    <source>
        <dbReference type="Pfam" id="PF04073"/>
    </source>
</evidence>
<name>A0AAP9DRF4_PANTH</name>
<evidence type="ECO:0000313" key="3">
    <source>
        <dbReference type="EMBL" id="QDM42809.1"/>
    </source>
</evidence>
<evidence type="ECO:0000313" key="4">
    <source>
        <dbReference type="Proteomes" id="UP000315377"/>
    </source>
</evidence>
<dbReference type="SUPFAM" id="SSF55826">
    <property type="entry name" value="YbaK/ProRS associated domain"/>
    <property type="match status" value="1"/>
</dbReference>
<reference evidence="2 5" key="2">
    <citation type="submission" date="2022-05" db="EMBL/GenBank/DDBJ databases">
        <title>Genome Sequencing of Bee-Associated Microbes.</title>
        <authorList>
            <person name="Dunlap C."/>
        </authorList>
    </citation>
    <scope>NUCLEOTIDE SEQUENCE [LARGE SCALE GENOMIC DNA]</scope>
    <source>
        <strain evidence="2 5">NRRL B-14613</strain>
    </source>
</reference>
<dbReference type="EMBL" id="JAMDMM010000029">
    <property type="protein sequence ID" value="MCY9608725.1"/>
    <property type="molecule type" value="Genomic_DNA"/>
</dbReference>
<gene>
    <name evidence="3" type="ORF">FLT43_04340</name>
    <name evidence="2" type="ORF">M5W83_16395</name>
</gene>
<organism evidence="3 4">
    <name type="scientific">Paenibacillus thiaminolyticus</name>
    <name type="common">Bacillus thiaminolyticus</name>
    <dbReference type="NCBI Taxonomy" id="49283"/>
    <lineage>
        <taxon>Bacteria</taxon>
        <taxon>Bacillati</taxon>
        <taxon>Bacillota</taxon>
        <taxon>Bacilli</taxon>
        <taxon>Bacillales</taxon>
        <taxon>Paenibacillaceae</taxon>
        <taxon>Paenibacillus</taxon>
    </lineage>
</organism>
<keyword evidence="5" id="KW-1185">Reference proteome</keyword>
<reference evidence="3 4" key="1">
    <citation type="submission" date="2019-07" db="EMBL/GenBank/DDBJ databases">
        <title>Paenibacillus thiaminolyticus NRRL B-4156.</title>
        <authorList>
            <person name="Hehnly C."/>
            <person name="Zhang L."/>
        </authorList>
    </citation>
    <scope>NUCLEOTIDE SEQUENCE [LARGE SCALE GENOMIC DNA]</scope>
    <source>
        <strain evidence="3 4">NRRL B-4156</strain>
    </source>
</reference>
<dbReference type="Proteomes" id="UP000315377">
    <property type="component" value="Chromosome"/>
</dbReference>
<sequence>MENVRKILEERRIPFDIIRHKQSIRTAKEGAEVLGIDIGQTAPALVLKADDEYVVLIMSGARGRIDLEAAAGLLGRGKLVLASRDEVQEATGYEAGAIPLVGHTLPCLVDKLLYQYPCIYGGTGEPASTLKLDPGDLSKVNHVLAYLDADGIG</sequence>
<accession>A0AAP9DRF4</accession>
<dbReference type="GO" id="GO:0002161">
    <property type="term" value="F:aminoacyl-tRNA deacylase activity"/>
    <property type="evidence" value="ECO:0007669"/>
    <property type="project" value="InterPro"/>
</dbReference>
<dbReference type="InterPro" id="IPR036754">
    <property type="entry name" value="YbaK/aa-tRNA-synt-asso_dom_sf"/>
</dbReference>
<dbReference type="PANTHER" id="PTHR30411:SF1">
    <property type="entry name" value="CYTOPLASMIC PROTEIN"/>
    <property type="match status" value="1"/>
</dbReference>
<evidence type="ECO:0000313" key="2">
    <source>
        <dbReference type="EMBL" id="MCY9608725.1"/>
    </source>
</evidence>